<keyword evidence="1" id="KW-0812">Transmembrane</keyword>
<dbReference type="GO" id="GO:0005886">
    <property type="term" value="C:plasma membrane"/>
    <property type="evidence" value="ECO:0007669"/>
    <property type="project" value="UniProtKB-SubCell"/>
</dbReference>
<sequence length="339" mass="36442">MIWLNWRQFRFQALAGAAGLVLIAGYLLYLGMDIRDAHDAYRSRCGDAAACAQAESQFQGTYRNTLLFLAAGLGLIPVVIGAFWGAPLIARELELGTHRLVWNQSVTRRRWLIGRMAFVGLAAMVVAGAAGLLLTWAASPYDQVASDRFGTVEFGARNIAPIGYAFLAFALGTTVGLFVRRTLPAMAVTGAVFLVVQFTVPNLVRPHLMPPEKTTLPMTAQAINQARSLGSITGAPVVGGLQVPGAPDAWISETSPLRTRDGRTLSEKAFNECLDTPPKTGAGGTFGDAAVCLSALDLHVDVEYQPGGRYWSFQLAETGLYLLTGAFLSVIALRRVRRA</sequence>
<keyword evidence="3" id="KW-1185">Reference proteome</keyword>
<evidence type="ECO:0000313" key="2">
    <source>
        <dbReference type="EMBL" id="SFO65227.1"/>
    </source>
</evidence>
<feature type="transmembrane region" description="Helical" evidence="1">
    <location>
        <begin position="111"/>
        <end position="139"/>
    </location>
</feature>
<evidence type="ECO:0000313" key="3">
    <source>
        <dbReference type="Proteomes" id="UP000183413"/>
    </source>
</evidence>
<gene>
    <name evidence="2" type="ORF">SAMN04489713_108142</name>
</gene>
<feature type="transmembrane region" description="Helical" evidence="1">
    <location>
        <begin position="12"/>
        <end position="32"/>
    </location>
</feature>
<proteinExistence type="predicted"/>
<keyword evidence="1" id="KW-1133">Transmembrane helix</keyword>
<feature type="transmembrane region" description="Helical" evidence="1">
    <location>
        <begin position="159"/>
        <end position="179"/>
    </location>
</feature>
<dbReference type="InParanoid" id="A0A1I5IXH9"/>
<dbReference type="Proteomes" id="UP000183413">
    <property type="component" value="Unassembled WGS sequence"/>
</dbReference>
<feature type="transmembrane region" description="Helical" evidence="1">
    <location>
        <begin position="186"/>
        <end position="204"/>
    </location>
</feature>
<reference evidence="2 3" key="1">
    <citation type="submission" date="2016-10" db="EMBL/GenBank/DDBJ databases">
        <authorList>
            <person name="de Groot N.N."/>
        </authorList>
    </citation>
    <scope>NUCLEOTIDE SEQUENCE [LARGE SCALE GENOMIC DNA]</scope>
    <source>
        <strain evidence="2 3">DSM 43067</strain>
    </source>
</reference>
<dbReference type="eggNOG" id="COG1277">
    <property type="taxonomic scope" value="Bacteria"/>
</dbReference>
<accession>A0A1I5IXH9</accession>
<dbReference type="EMBL" id="FOVH01000008">
    <property type="protein sequence ID" value="SFO65227.1"/>
    <property type="molecule type" value="Genomic_DNA"/>
</dbReference>
<name>A0A1I5IXH9_9ACTN</name>
<evidence type="ECO:0000256" key="1">
    <source>
        <dbReference type="SAM" id="Phobius"/>
    </source>
</evidence>
<dbReference type="Pfam" id="PF12679">
    <property type="entry name" value="ABC2_membrane_2"/>
    <property type="match status" value="1"/>
</dbReference>
<dbReference type="STRING" id="1993.SAMN04489713_108142"/>
<feature type="transmembrane region" description="Helical" evidence="1">
    <location>
        <begin position="311"/>
        <end position="333"/>
    </location>
</feature>
<keyword evidence="1" id="KW-0472">Membrane</keyword>
<dbReference type="AlphaFoldDB" id="A0A1I5IXH9"/>
<feature type="transmembrane region" description="Helical" evidence="1">
    <location>
        <begin position="66"/>
        <end position="90"/>
    </location>
</feature>
<dbReference type="GO" id="GO:0140359">
    <property type="term" value="F:ABC-type transporter activity"/>
    <property type="evidence" value="ECO:0007669"/>
    <property type="project" value="InterPro"/>
</dbReference>
<dbReference type="RefSeq" id="WP_075022139.1">
    <property type="nucleotide sequence ID" value="NZ_FOVH01000008.1"/>
</dbReference>
<protein>
    <submittedName>
        <fullName evidence="2">ABC-2 family transporter protein</fullName>
    </submittedName>
</protein>
<organism evidence="2 3">
    <name type="scientific">Actinomadura madurae</name>
    <dbReference type="NCBI Taxonomy" id="1993"/>
    <lineage>
        <taxon>Bacteria</taxon>
        <taxon>Bacillati</taxon>
        <taxon>Actinomycetota</taxon>
        <taxon>Actinomycetes</taxon>
        <taxon>Streptosporangiales</taxon>
        <taxon>Thermomonosporaceae</taxon>
        <taxon>Actinomadura</taxon>
    </lineage>
</organism>